<gene>
    <name evidence="3" type="ORF">ACFSW4_01660</name>
</gene>
<dbReference type="InterPro" id="IPR036779">
    <property type="entry name" value="LysM_dom_sf"/>
</dbReference>
<feature type="domain" description="LysM" evidence="2">
    <location>
        <begin position="2"/>
        <end position="47"/>
    </location>
</feature>
<reference evidence="4" key="1">
    <citation type="journal article" date="2019" name="Int. J. Syst. Evol. Microbiol.">
        <title>The Global Catalogue of Microorganisms (GCM) 10K type strain sequencing project: providing services to taxonomists for standard genome sequencing and annotation.</title>
        <authorList>
            <consortium name="The Broad Institute Genomics Platform"/>
            <consortium name="The Broad Institute Genome Sequencing Center for Infectious Disease"/>
            <person name="Wu L."/>
            <person name="Ma J."/>
        </authorList>
    </citation>
    <scope>NUCLEOTIDE SEQUENCE [LARGE SCALE GENOMIC DNA]</scope>
    <source>
        <strain evidence="4">TISTR 1571</strain>
    </source>
</reference>
<accession>A0ABW5Q6W5</accession>
<feature type="compositionally biased region" description="Polar residues" evidence="1">
    <location>
        <begin position="57"/>
        <end position="68"/>
    </location>
</feature>
<evidence type="ECO:0000313" key="3">
    <source>
        <dbReference type="EMBL" id="MFD2637576.1"/>
    </source>
</evidence>
<organism evidence="3 4">
    <name type="scientific">Piscibacillus salipiscarius</name>
    <dbReference type="NCBI Taxonomy" id="299480"/>
    <lineage>
        <taxon>Bacteria</taxon>
        <taxon>Bacillati</taxon>
        <taxon>Bacillota</taxon>
        <taxon>Bacilli</taxon>
        <taxon>Bacillales</taxon>
        <taxon>Bacillaceae</taxon>
        <taxon>Piscibacillus</taxon>
    </lineage>
</organism>
<evidence type="ECO:0000256" key="1">
    <source>
        <dbReference type="SAM" id="MobiDB-lite"/>
    </source>
</evidence>
<dbReference type="CDD" id="cd00118">
    <property type="entry name" value="LysM"/>
    <property type="match status" value="1"/>
</dbReference>
<dbReference type="InterPro" id="IPR018392">
    <property type="entry name" value="LysM"/>
</dbReference>
<dbReference type="Pfam" id="PF01476">
    <property type="entry name" value="LysM"/>
    <property type="match status" value="1"/>
</dbReference>
<dbReference type="PROSITE" id="PS51782">
    <property type="entry name" value="LYSM"/>
    <property type="match status" value="1"/>
</dbReference>
<evidence type="ECO:0000313" key="4">
    <source>
        <dbReference type="Proteomes" id="UP001597452"/>
    </source>
</evidence>
<dbReference type="SMART" id="SM00257">
    <property type="entry name" value="LysM"/>
    <property type="match status" value="1"/>
</dbReference>
<protein>
    <submittedName>
        <fullName evidence="3">LysM peptidoglycan-binding domain-containing protein</fullName>
    </submittedName>
</protein>
<dbReference type="Proteomes" id="UP001597452">
    <property type="component" value="Unassembled WGS sequence"/>
</dbReference>
<dbReference type="Gene3D" id="3.10.350.10">
    <property type="entry name" value="LysM domain"/>
    <property type="match status" value="1"/>
</dbReference>
<proteinExistence type="predicted"/>
<evidence type="ECO:0000259" key="2">
    <source>
        <dbReference type="PROSITE" id="PS51782"/>
    </source>
</evidence>
<keyword evidence="4" id="KW-1185">Reference proteome</keyword>
<comment type="caution">
    <text evidence="3">The sequence shown here is derived from an EMBL/GenBank/DDBJ whole genome shotgun (WGS) entry which is preliminary data.</text>
</comment>
<name>A0ABW5Q6W5_9BACI</name>
<dbReference type="EMBL" id="JBHUMZ010000008">
    <property type="protein sequence ID" value="MFD2637576.1"/>
    <property type="molecule type" value="Genomic_DNA"/>
</dbReference>
<dbReference type="RefSeq" id="WP_054753420.1">
    <property type="nucleotide sequence ID" value="NZ_JBHUMZ010000008.1"/>
</dbReference>
<feature type="region of interest" description="Disordered" evidence="1">
    <location>
        <begin position="50"/>
        <end position="80"/>
    </location>
</feature>
<sequence>MRIHVVQKDETFNTIAQKYGISSEELIEMNRHLDHSNELVPKMKVKVPLDKKEEKQMTQPSIDVTNKRMTPPHNPNRPKVLPRVKEDEFVLTDKLITSMEDDQDNEFIQQFLPDDFQGWVPVDPQPTQMYPYHYPVQTTMPFQYDQRQFMANAYNPYANMNPYPYGYTDPNYFYRPYNPCGCGGYYY</sequence>
<dbReference type="SUPFAM" id="SSF54106">
    <property type="entry name" value="LysM domain"/>
    <property type="match status" value="1"/>
</dbReference>